<comment type="caution">
    <text evidence="1">The sequence shown here is derived from an EMBL/GenBank/DDBJ whole genome shotgun (WGS) entry which is preliminary data.</text>
</comment>
<dbReference type="Proteomes" id="UP001059596">
    <property type="component" value="Unassembled WGS sequence"/>
</dbReference>
<gene>
    <name evidence="1" type="ORF">M5D96_005052</name>
</gene>
<dbReference type="AlphaFoldDB" id="A0A9Q0BTY8"/>
<organism evidence="1 2">
    <name type="scientific">Drosophila gunungcola</name>
    <name type="common">fruit fly</name>
    <dbReference type="NCBI Taxonomy" id="103775"/>
    <lineage>
        <taxon>Eukaryota</taxon>
        <taxon>Metazoa</taxon>
        <taxon>Ecdysozoa</taxon>
        <taxon>Arthropoda</taxon>
        <taxon>Hexapoda</taxon>
        <taxon>Insecta</taxon>
        <taxon>Pterygota</taxon>
        <taxon>Neoptera</taxon>
        <taxon>Endopterygota</taxon>
        <taxon>Diptera</taxon>
        <taxon>Brachycera</taxon>
        <taxon>Muscomorpha</taxon>
        <taxon>Ephydroidea</taxon>
        <taxon>Drosophilidae</taxon>
        <taxon>Drosophila</taxon>
        <taxon>Sophophora</taxon>
    </lineage>
</organism>
<name>A0A9Q0BTY8_9MUSC</name>
<dbReference type="EMBL" id="JAMKOV010000002">
    <property type="protein sequence ID" value="KAI8043714.1"/>
    <property type="molecule type" value="Genomic_DNA"/>
</dbReference>
<sequence length="61" mass="7366">MLIHNSWLVFFDGTPLAKFLKKFNEYISILDWEYLTGIIKYQCSKIINVHLYTYTLCWNSK</sequence>
<proteinExistence type="predicted"/>
<protein>
    <submittedName>
        <fullName evidence="1">Uncharacterized protein</fullName>
    </submittedName>
</protein>
<keyword evidence="2" id="KW-1185">Reference proteome</keyword>
<evidence type="ECO:0000313" key="2">
    <source>
        <dbReference type="Proteomes" id="UP001059596"/>
    </source>
</evidence>
<accession>A0A9Q0BTY8</accession>
<reference evidence="1" key="1">
    <citation type="journal article" date="2023" name="Genome Biol. Evol.">
        <title>Long-read-based Genome Assembly of Drosophila gunungcola Reveals Fewer Chemosensory Genes in Flower-breeding Species.</title>
        <authorList>
            <person name="Negi A."/>
            <person name="Liao B.Y."/>
            <person name="Yeh S.D."/>
        </authorList>
    </citation>
    <scope>NUCLEOTIDE SEQUENCE</scope>
    <source>
        <strain evidence="1">Sukarami</strain>
    </source>
</reference>
<evidence type="ECO:0000313" key="1">
    <source>
        <dbReference type="EMBL" id="KAI8043714.1"/>
    </source>
</evidence>